<dbReference type="EMBL" id="JADIKF010000036">
    <property type="protein sequence ID" value="MBM7129040.1"/>
    <property type="molecule type" value="Genomic_DNA"/>
</dbReference>
<evidence type="ECO:0000256" key="3">
    <source>
        <dbReference type="ARBA" id="ARBA00023015"/>
    </source>
</evidence>
<dbReference type="SUPFAM" id="SSF46785">
    <property type="entry name" value="Winged helix' DNA-binding domain"/>
    <property type="match status" value="1"/>
</dbReference>
<sequence>MPRSSRGVLLPPVTGSRPRRTDVYLALRDAVLQGTLAPGENVPSSRKAAIDYGVSRGLMEEVYSQLVEEGLLERIVGRGTFIAKRATKPTDPDRHEETIQGVSSVSTRGHKLAGNVACRIMRQFKPFNAGVADTTAFPWQIWQRIQARAVRDLRRADMNFTDPRGVPALRRSLAHHLAQLRGVRCAPDQVVVFNSIQQASYLLALLLTNPGDAAWVEDPCYPGARAALELAGTTIVPVPVDQQGLQVEEGLRRAPHARLACVTPSHQFPSGFVMSAERRTALLEWAHRQDTWILEDDYDGEFGHARQPATPLHSLDRHARVLYLGTLSKSMFVSLRLAFAVVPEAMVEQLANIRTQLDAFGAPLIQLAMSRFMDEGHFSTHVRHMRNVYAEKAAVLAEGLMPLANHGWSWEKGTAGLQILLRHPDAQEVQRTAEASGLALHLLSSYRHESAGGDGLLLRFGGLSISAIRAGVEQLVFAAQTMRHSSRNKSSQ</sequence>
<dbReference type="Gene3D" id="3.40.640.10">
    <property type="entry name" value="Type I PLP-dependent aspartate aminotransferase-like (Major domain)"/>
    <property type="match status" value="1"/>
</dbReference>
<dbReference type="InterPro" id="IPR036390">
    <property type="entry name" value="WH_DNA-bd_sf"/>
</dbReference>
<dbReference type="GO" id="GO:0008483">
    <property type="term" value="F:transaminase activity"/>
    <property type="evidence" value="ECO:0007669"/>
    <property type="project" value="UniProtKB-KW"/>
</dbReference>
<accession>A0ABS2KDW0</accession>
<keyword evidence="7" id="KW-0808">Transferase</keyword>
<evidence type="ECO:0000313" key="8">
    <source>
        <dbReference type="Proteomes" id="UP001430193"/>
    </source>
</evidence>
<feature type="domain" description="HTH gntR-type" evidence="6">
    <location>
        <begin position="17"/>
        <end position="85"/>
    </location>
</feature>
<reference evidence="7" key="1">
    <citation type="submission" date="2020-10" db="EMBL/GenBank/DDBJ databases">
        <title>Phylogeny of dyella-like bacteria.</title>
        <authorList>
            <person name="Fu J."/>
        </authorList>
    </citation>
    <scope>NUCLEOTIDE SEQUENCE</scope>
    <source>
        <strain evidence="7">DHON07</strain>
    </source>
</reference>
<dbReference type="PANTHER" id="PTHR46577:SF1">
    <property type="entry name" value="HTH-TYPE TRANSCRIPTIONAL REGULATORY PROTEIN GABR"/>
    <property type="match status" value="1"/>
</dbReference>
<dbReference type="InterPro" id="IPR036388">
    <property type="entry name" value="WH-like_DNA-bd_sf"/>
</dbReference>
<dbReference type="InterPro" id="IPR015424">
    <property type="entry name" value="PyrdxlP-dep_Trfase"/>
</dbReference>
<name>A0ABS2KDW0_9GAMM</name>
<dbReference type="CDD" id="cd07377">
    <property type="entry name" value="WHTH_GntR"/>
    <property type="match status" value="1"/>
</dbReference>
<evidence type="ECO:0000313" key="7">
    <source>
        <dbReference type="EMBL" id="MBM7129040.1"/>
    </source>
</evidence>
<dbReference type="PROSITE" id="PS50949">
    <property type="entry name" value="HTH_GNTR"/>
    <property type="match status" value="1"/>
</dbReference>
<keyword evidence="5" id="KW-0804">Transcription</keyword>
<dbReference type="Gene3D" id="1.10.10.10">
    <property type="entry name" value="Winged helix-like DNA-binding domain superfamily/Winged helix DNA-binding domain"/>
    <property type="match status" value="1"/>
</dbReference>
<dbReference type="InterPro" id="IPR015421">
    <property type="entry name" value="PyrdxlP-dep_Trfase_major"/>
</dbReference>
<keyword evidence="4" id="KW-0238">DNA-binding</keyword>
<dbReference type="Pfam" id="PF00392">
    <property type="entry name" value="GntR"/>
    <property type="match status" value="1"/>
</dbReference>
<keyword evidence="7" id="KW-0032">Aminotransferase</keyword>
<dbReference type="SMART" id="SM00345">
    <property type="entry name" value="HTH_GNTR"/>
    <property type="match status" value="1"/>
</dbReference>
<dbReference type="InterPro" id="IPR051446">
    <property type="entry name" value="HTH_trans_reg/aminotransferase"/>
</dbReference>
<keyword evidence="8" id="KW-1185">Reference proteome</keyword>
<dbReference type="PANTHER" id="PTHR46577">
    <property type="entry name" value="HTH-TYPE TRANSCRIPTIONAL REGULATORY PROTEIN GABR"/>
    <property type="match status" value="1"/>
</dbReference>
<evidence type="ECO:0000256" key="1">
    <source>
        <dbReference type="ARBA" id="ARBA00005384"/>
    </source>
</evidence>
<protein>
    <submittedName>
        <fullName evidence="7">PLP-dependent aminotransferase family protein</fullName>
    </submittedName>
</protein>
<dbReference type="SUPFAM" id="SSF53383">
    <property type="entry name" value="PLP-dependent transferases"/>
    <property type="match status" value="1"/>
</dbReference>
<dbReference type="Pfam" id="PF00155">
    <property type="entry name" value="Aminotran_1_2"/>
    <property type="match status" value="1"/>
</dbReference>
<evidence type="ECO:0000256" key="4">
    <source>
        <dbReference type="ARBA" id="ARBA00023125"/>
    </source>
</evidence>
<dbReference type="RefSeq" id="WP_204630650.1">
    <property type="nucleotide sequence ID" value="NZ_BSOC01000007.1"/>
</dbReference>
<comment type="similarity">
    <text evidence="1">In the C-terminal section; belongs to the class-I pyridoxal-phosphate-dependent aminotransferase family.</text>
</comment>
<evidence type="ECO:0000256" key="2">
    <source>
        <dbReference type="ARBA" id="ARBA00022898"/>
    </source>
</evidence>
<dbReference type="Proteomes" id="UP001430193">
    <property type="component" value="Unassembled WGS sequence"/>
</dbReference>
<dbReference type="CDD" id="cd00609">
    <property type="entry name" value="AAT_like"/>
    <property type="match status" value="1"/>
</dbReference>
<keyword evidence="2" id="KW-0663">Pyridoxal phosphate</keyword>
<proteinExistence type="inferred from homology"/>
<comment type="caution">
    <text evidence="7">The sequence shown here is derived from an EMBL/GenBank/DDBJ whole genome shotgun (WGS) entry which is preliminary data.</text>
</comment>
<evidence type="ECO:0000259" key="6">
    <source>
        <dbReference type="PROSITE" id="PS50949"/>
    </source>
</evidence>
<dbReference type="InterPro" id="IPR000524">
    <property type="entry name" value="Tscrpt_reg_HTH_GntR"/>
</dbReference>
<organism evidence="7 8">
    <name type="scientific">Dyella mobilis</name>
    <dbReference type="NCBI Taxonomy" id="1849582"/>
    <lineage>
        <taxon>Bacteria</taxon>
        <taxon>Pseudomonadati</taxon>
        <taxon>Pseudomonadota</taxon>
        <taxon>Gammaproteobacteria</taxon>
        <taxon>Lysobacterales</taxon>
        <taxon>Rhodanobacteraceae</taxon>
        <taxon>Dyella</taxon>
    </lineage>
</organism>
<gene>
    <name evidence="7" type="ORF">ISS99_05840</name>
</gene>
<dbReference type="InterPro" id="IPR004839">
    <property type="entry name" value="Aminotransferase_I/II_large"/>
</dbReference>
<keyword evidence="3" id="KW-0805">Transcription regulation</keyword>
<evidence type="ECO:0000256" key="5">
    <source>
        <dbReference type="ARBA" id="ARBA00023163"/>
    </source>
</evidence>